<reference evidence="1" key="2">
    <citation type="journal article" date="2023" name="mSystems">
        <title>Charting the Lipopeptidome of Nonpathogenic Pseudomonas.</title>
        <authorList>
            <person name="Cesa-Luna C."/>
            <person name="Geudens N."/>
            <person name="Girard L."/>
            <person name="De Roo V."/>
            <person name="Maklad H.R."/>
            <person name="Martins J.C."/>
            <person name="Hofte M."/>
            <person name="De Mot R."/>
        </authorList>
    </citation>
    <scope>NUCLEOTIDE SEQUENCE</scope>
    <source>
        <strain evidence="1">B1M3-32</strain>
    </source>
</reference>
<organism evidence="1 2">
    <name type="scientific">Pseudomonas koreensis</name>
    <dbReference type="NCBI Taxonomy" id="198620"/>
    <lineage>
        <taxon>Bacteria</taxon>
        <taxon>Pseudomonadati</taxon>
        <taxon>Pseudomonadota</taxon>
        <taxon>Gammaproteobacteria</taxon>
        <taxon>Pseudomonadales</taxon>
        <taxon>Pseudomonadaceae</taxon>
        <taxon>Pseudomonas</taxon>
    </lineage>
</organism>
<dbReference type="Pfam" id="PF16162">
    <property type="entry name" value="KwaB"/>
    <property type="match status" value="1"/>
</dbReference>
<evidence type="ECO:0000313" key="1">
    <source>
        <dbReference type="EMBL" id="MCU7247880.1"/>
    </source>
</evidence>
<comment type="caution">
    <text evidence="1">The sequence shown here is derived from an EMBL/GenBank/DDBJ whole genome shotgun (WGS) entry which is preliminary data.</text>
</comment>
<evidence type="ECO:0000313" key="2">
    <source>
        <dbReference type="Proteomes" id="UP001139955"/>
    </source>
</evidence>
<proteinExistence type="predicted"/>
<dbReference type="Proteomes" id="UP001139955">
    <property type="component" value="Unassembled WGS sequence"/>
</dbReference>
<protein>
    <submittedName>
        <fullName evidence="1">DUF4868 domain-containing protein</fullName>
    </submittedName>
</protein>
<dbReference type="InterPro" id="IPR048119">
    <property type="entry name" value="KwaB"/>
</dbReference>
<gene>
    <name evidence="1" type="ORF">OC940_08710</name>
</gene>
<name>A0A9X3BAY5_9PSED</name>
<dbReference type="NCBIfam" id="NF041623">
    <property type="entry name" value="KwaB"/>
    <property type="match status" value="1"/>
</dbReference>
<dbReference type="EMBL" id="JAOSKY010000003">
    <property type="protein sequence ID" value="MCU7247880.1"/>
    <property type="molecule type" value="Genomic_DNA"/>
</dbReference>
<accession>A0A9X3BAY5</accession>
<keyword evidence="2" id="KW-1185">Reference proteome</keyword>
<dbReference type="RefSeq" id="WP_301621602.1">
    <property type="nucleotide sequence ID" value="NZ_JAOSKY010000003.1"/>
</dbReference>
<dbReference type="AlphaFoldDB" id="A0A9X3BAY5"/>
<reference evidence="1" key="1">
    <citation type="submission" date="2022-09" db="EMBL/GenBank/DDBJ databases">
        <authorList>
            <person name="Cesa-Luna C."/>
            <person name="Girard L."/>
            <person name="Lood C."/>
            <person name="Hofte M."/>
            <person name="De Mot R."/>
        </authorList>
    </citation>
    <scope>NUCLEOTIDE SEQUENCE</scope>
    <source>
        <strain evidence="1">B1M3-32</strain>
    </source>
</reference>
<dbReference type="InterPro" id="IPR032359">
    <property type="entry name" value="KwaB-like"/>
</dbReference>
<sequence length="321" mass="36530">MSIDALSLTAQTLANDPQTVGVMFFILKQQNQFVARKVELSAVAQTALTAEVKLELGEFFEGSYVLRDLTAADQRQDAIYRYNLQSYPPQLERLIETFDAAAAIPDFNHANDQVTDLKAIVAVLGNGIDTLAIYKHHYPTNTFRRNGFSLLRVGIGQDRFEKLDQDIVRMGHTIDFIYDGAEVFVTNFKILEKFFGYKEAMKADAIVKLETLTGRNIIEDISLLRERISVQGDVTFAKKVIRAIAHSRVLDTVGNDQIIQFIKQHHSLSKKIKINELETRIIIETKISQNFFMKLLNDDYLRSELTNFEYDADNKDLVEAP</sequence>